<dbReference type="EMBL" id="CP001899">
    <property type="protein sequence ID" value="ADC65437.1"/>
    <property type="molecule type" value="Genomic_DNA"/>
</dbReference>
<accession>D3RY74</accession>
<dbReference type="GO" id="GO:0016491">
    <property type="term" value="F:oxidoreductase activity"/>
    <property type="evidence" value="ECO:0007669"/>
    <property type="project" value="UniProtKB-ARBA"/>
</dbReference>
<dbReference type="PaxDb" id="589924-Ferp_1283"/>
<dbReference type="STRING" id="589924.Ferp_1283"/>
<feature type="domain" description="Cysteine-rich" evidence="1">
    <location>
        <begin position="206"/>
        <end position="288"/>
    </location>
</feature>
<reference evidence="2 3" key="2">
    <citation type="journal article" date="2011" name="Stand. Genomic Sci.">
        <title>Complete genome sequence of Ferroglobus placidus AEDII12DO.</title>
        <authorList>
            <person name="Anderson I."/>
            <person name="Risso C."/>
            <person name="Holmes D."/>
            <person name="Lucas S."/>
            <person name="Copeland A."/>
            <person name="Lapidus A."/>
            <person name="Cheng J.F."/>
            <person name="Bruce D."/>
            <person name="Goodwin L."/>
            <person name="Pitluck S."/>
            <person name="Saunders E."/>
            <person name="Brettin T."/>
            <person name="Detter J.C."/>
            <person name="Han C."/>
            <person name="Tapia R."/>
            <person name="Larimer F."/>
            <person name="Land M."/>
            <person name="Hauser L."/>
            <person name="Woyke T."/>
            <person name="Lovley D."/>
            <person name="Kyrpides N."/>
            <person name="Ivanova N."/>
        </authorList>
    </citation>
    <scope>NUCLEOTIDE SEQUENCE [LARGE SCALE GENOMIC DNA]</scope>
    <source>
        <strain evidence="3">DSM 10642 / AEDII12DO</strain>
    </source>
</reference>
<dbReference type="HOGENOM" id="CLU_023081_2_1_2"/>
<proteinExistence type="predicted"/>
<dbReference type="GO" id="GO:0005886">
    <property type="term" value="C:plasma membrane"/>
    <property type="evidence" value="ECO:0007669"/>
    <property type="project" value="TreeGrafter"/>
</dbReference>
<protein>
    <recommendedName>
        <fullName evidence="1">Cysteine-rich domain-containing protein</fullName>
    </recommendedName>
</protein>
<gene>
    <name evidence="2" type="ordered locus">Ferp_1283</name>
</gene>
<evidence type="ECO:0000313" key="2">
    <source>
        <dbReference type="EMBL" id="ADC65437.1"/>
    </source>
</evidence>
<reference evidence="3" key="1">
    <citation type="submission" date="2010-02" db="EMBL/GenBank/DDBJ databases">
        <title>Complete sequence of Ferroglobus placidus DSM 10642.</title>
        <authorList>
            <consortium name="US DOE Joint Genome Institute"/>
            <person name="Lucas S."/>
            <person name="Copeland A."/>
            <person name="Lapidus A."/>
            <person name="Cheng J.-F."/>
            <person name="Bruce D."/>
            <person name="Goodwin L."/>
            <person name="Pitluck S."/>
            <person name="Saunders E."/>
            <person name="Brettin T."/>
            <person name="Detter J.C."/>
            <person name="Han C."/>
            <person name="Tapia R."/>
            <person name="Larimer F."/>
            <person name="Land M."/>
            <person name="Hauser L."/>
            <person name="Kyrpides N."/>
            <person name="Ivanova N."/>
            <person name="Holmes D."/>
            <person name="Lovley D."/>
            <person name="Kyrpides N."/>
            <person name="Anderson I.J."/>
            <person name="Woyke T."/>
        </authorList>
    </citation>
    <scope>NUCLEOTIDE SEQUENCE [LARGE SCALE GENOMIC DNA]</scope>
    <source>
        <strain evidence="3">DSM 10642 / AEDII12DO</strain>
    </source>
</reference>
<dbReference type="PANTHER" id="PTHR43255">
    <property type="entry name" value="IRON-SULFUR-BINDING OXIDOREDUCTASE FADF-RELATED-RELATED"/>
    <property type="match status" value="1"/>
</dbReference>
<sequence>MGMEVINPKILLEFATANMRKSGTPVGLLKEEVNSWWEGFEIKREGEWFFFTGLLYQLTPYIEKTVEKIEILEKLKMDGLIRFSKFAPSKILKFFASPKKERIAETKNIVRSIYKLLERAGINVWYDPELDFYSGVLLYELGEEEKFEKHAKLVIESLEKAGVKKIVTIDPHTTYALKHLYPENTFEVASYIELVKDLKGNVKEEVVIHDPCYYSRYLKLYEDVREILSNFGIAYRDVRNSKELTSCCGGPVEGLSARVAKEVAKLRVNELGREKIVTSCPICVSNLRRAGGNVVDLAQLISKENF</sequence>
<keyword evidence="3" id="KW-1185">Reference proteome</keyword>
<evidence type="ECO:0000313" key="3">
    <source>
        <dbReference type="Proteomes" id="UP000002613"/>
    </source>
</evidence>
<organism evidence="2 3">
    <name type="scientific">Ferroglobus placidus (strain DSM 10642 / AEDII12DO)</name>
    <dbReference type="NCBI Taxonomy" id="589924"/>
    <lineage>
        <taxon>Archaea</taxon>
        <taxon>Methanobacteriati</taxon>
        <taxon>Methanobacteriota</taxon>
        <taxon>Archaeoglobi</taxon>
        <taxon>Archaeoglobales</taxon>
        <taxon>Archaeoglobaceae</taxon>
        <taxon>Ferroglobus</taxon>
    </lineage>
</organism>
<dbReference type="Proteomes" id="UP000002613">
    <property type="component" value="Chromosome"/>
</dbReference>
<feature type="domain" description="Cysteine-rich" evidence="1">
    <location>
        <begin position="107"/>
        <end position="175"/>
    </location>
</feature>
<evidence type="ECO:0000259" key="1">
    <source>
        <dbReference type="Pfam" id="PF02754"/>
    </source>
</evidence>
<dbReference type="InterPro" id="IPR051460">
    <property type="entry name" value="HdrC_iron-sulfur_subunit"/>
</dbReference>
<dbReference type="eggNOG" id="arCOG00332">
    <property type="taxonomic scope" value="Archaea"/>
</dbReference>
<name>D3RY74_FERPA</name>
<dbReference type="AlphaFoldDB" id="D3RY74"/>
<dbReference type="Pfam" id="PF02754">
    <property type="entry name" value="CCG"/>
    <property type="match status" value="2"/>
</dbReference>
<dbReference type="KEGG" id="fpl:Ferp_1283"/>
<dbReference type="InterPro" id="IPR004017">
    <property type="entry name" value="Cys_rich_dom"/>
</dbReference>
<dbReference type="PANTHER" id="PTHR43255:SF2">
    <property type="entry name" value="HETERODISULFIDE REDUCTASE RELATED PROTEIN"/>
    <property type="match status" value="1"/>
</dbReference>